<sequence>MPSNSTSDFNFPAEAMLRLDAAVGSLTVDELYFAAGTRLDALGPRFQVSAPQQVCVEQREVSCCFARMRFSEQGQPRTLCLRFDDGVLTGGSISLDDADIAFVDWDSYDSDKAYARHAAWLQRQLGDIDIAYQRYPWGNAGVGRSKSEDVFIYFHFGAD</sequence>
<dbReference type="EMBL" id="FWXD01000035">
    <property type="protein sequence ID" value="SMC29490.1"/>
    <property type="molecule type" value="Genomic_DNA"/>
</dbReference>
<reference evidence="1 2" key="1">
    <citation type="submission" date="2017-04" db="EMBL/GenBank/DDBJ databases">
        <authorList>
            <person name="Afonso C.L."/>
            <person name="Miller P.J."/>
            <person name="Scott M.A."/>
            <person name="Spackman E."/>
            <person name="Goraichik I."/>
            <person name="Dimitrov K.M."/>
            <person name="Suarez D.L."/>
            <person name="Swayne D.E."/>
        </authorList>
    </citation>
    <scope>NUCLEOTIDE SEQUENCE [LARGE SCALE GENOMIC DNA]</scope>
    <source>
        <strain evidence="1 2">DSM 23236</strain>
    </source>
</reference>
<gene>
    <name evidence="1" type="ORF">SAMN02745857_03875</name>
</gene>
<dbReference type="AlphaFoldDB" id="A0A1W1XZU9"/>
<evidence type="ECO:0000313" key="1">
    <source>
        <dbReference type="EMBL" id="SMC29490.1"/>
    </source>
</evidence>
<dbReference type="STRING" id="1121001.SAMN02745857_03875"/>
<keyword evidence="2" id="KW-1185">Reference proteome</keyword>
<evidence type="ECO:0000313" key="2">
    <source>
        <dbReference type="Proteomes" id="UP000192761"/>
    </source>
</evidence>
<accession>A0A1W1XZU9</accession>
<organism evidence="1 2">
    <name type="scientific">Andreprevotia lacus DSM 23236</name>
    <dbReference type="NCBI Taxonomy" id="1121001"/>
    <lineage>
        <taxon>Bacteria</taxon>
        <taxon>Pseudomonadati</taxon>
        <taxon>Pseudomonadota</taxon>
        <taxon>Betaproteobacteria</taxon>
        <taxon>Neisseriales</taxon>
        <taxon>Chitinibacteraceae</taxon>
        <taxon>Andreprevotia</taxon>
    </lineage>
</organism>
<name>A0A1W1XZU9_9NEIS</name>
<dbReference type="Proteomes" id="UP000192761">
    <property type="component" value="Unassembled WGS sequence"/>
</dbReference>
<dbReference type="OrthoDB" id="7061130at2"/>
<protein>
    <submittedName>
        <fullName evidence="1">Uncharacterized protein</fullName>
    </submittedName>
</protein>
<proteinExistence type="predicted"/>
<dbReference type="RefSeq" id="WP_084092807.1">
    <property type="nucleotide sequence ID" value="NZ_FWXD01000035.1"/>
</dbReference>